<reference evidence="2" key="1">
    <citation type="journal article" date="2015" name="Nature">
        <title>Complex archaea that bridge the gap between prokaryotes and eukaryotes.</title>
        <authorList>
            <person name="Spang A."/>
            <person name="Saw J.H."/>
            <person name="Jorgensen S.L."/>
            <person name="Zaremba-Niedzwiedzka K."/>
            <person name="Martijn J."/>
            <person name="Lind A.E."/>
            <person name="van Eijk R."/>
            <person name="Schleper C."/>
            <person name="Guy L."/>
            <person name="Ettema T.J."/>
        </authorList>
    </citation>
    <scope>NUCLEOTIDE SEQUENCE</scope>
</reference>
<sequence>MEKEEAKAKETEAEDNPAEDKPTKEEQKEKAPSTQKSEDIISKANTAAARIEEATKELTVQLDRQEAMKVEETLGGKTEAGQGKVEITPEEYAKKVMANDIETTTT</sequence>
<dbReference type="AlphaFoldDB" id="A0A0F9CVL2"/>
<feature type="compositionally biased region" description="Basic and acidic residues" evidence="1">
    <location>
        <begin position="18"/>
        <end position="39"/>
    </location>
</feature>
<accession>A0A0F9CVL2</accession>
<comment type="caution">
    <text evidence="2">The sequence shown here is derived from an EMBL/GenBank/DDBJ whole genome shotgun (WGS) entry which is preliminary data.</text>
</comment>
<gene>
    <name evidence="2" type="ORF">LCGC14_2355040</name>
</gene>
<name>A0A0F9CVL2_9ZZZZ</name>
<organism evidence="2">
    <name type="scientific">marine sediment metagenome</name>
    <dbReference type="NCBI Taxonomy" id="412755"/>
    <lineage>
        <taxon>unclassified sequences</taxon>
        <taxon>metagenomes</taxon>
        <taxon>ecological metagenomes</taxon>
    </lineage>
</organism>
<protein>
    <submittedName>
        <fullName evidence="2">Uncharacterized protein</fullName>
    </submittedName>
</protein>
<dbReference type="EMBL" id="LAZR01034363">
    <property type="protein sequence ID" value="KKL45501.1"/>
    <property type="molecule type" value="Genomic_DNA"/>
</dbReference>
<evidence type="ECO:0000256" key="1">
    <source>
        <dbReference type="SAM" id="MobiDB-lite"/>
    </source>
</evidence>
<feature type="region of interest" description="Disordered" evidence="1">
    <location>
        <begin position="1"/>
        <end position="39"/>
    </location>
</feature>
<evidence type="ECO:0000313" key="2">
    <source>
        <dbReference type="EMBL" id="KKL45501.1"/>
    </source>
</evidence>
<proteinExistence type="predicted"/>
<feature type="compositionally biased region" description="Basic and acidic residues" evidence="1">
    <location>
        <begin position="1"/>
        <end position="11"/>
    </location>
</feature>